<dbReference type="PATRIC" id="fig|626937.4.peg.1080"/>
<evidence type="ECO:0000313" key="1">
    <source>
        <dbReference type="EMBL" id="KXK66064.1"/>
    </source>
</evidence>
<accession>A0A136Q630</accession>
<dbReference type="RefSeq" id="WP_121418994.1">
    <property type="nucleotide sequence ID" value="NZ_CABMOF010000022.1"/>
</dbReference>
<organism evidence="1 2">
    <name type="scientific">Christensenella minuta</name>
    <dbReference type="NCBI Taxonomy" id="626937"/>
    <lineage>
        <taxon>Bacteria</taxon>
        <taxon>Bacillati</taxon>
        <taxon>Bacillota</taxon>
        <taxon>Clostridia</taxon>
        <taxon>Christensenellales</taxon>
        <taxon>Christensenellaceae</taxon>
        <taxon>Christensenella</taxon>
    </lineage>
</organism>
<sequence>MVDGKITLPHSAHAKADASFKVNVKVLVERKTIDYIKRLDRYEEAENIRNVGSYQAPARTAREMETSIGEENNQYNMTDPDAGMLRHPGKPLGIHYLRHQSVDAAHGIVVDVAVTAGNVNDLEPYLERVEYMCNHIGLNIQDTGADTSYGTSLIYHEMKRMGIRLHTPKSTDGETYKAELKREHFRYDDEENDYFVCP</sequence>
<protein>
    <recommendedName>
        <fullName evidence="3">Transposase IS4-like domain-containing protein</fullName>
    </recommendedName>
</protein>
<dbReference type="KEGG" id="cmiu:B1H56_09205"/>
<evidence type="ECO:0000313" key="2">
    <source>
        <dbReference type="Proteomes" id="UP000070366"/>
    </source>
</evidence>
<name>A0A136Q630_9FIRM</name>
<dbReference type="OrthoDB" id="9789070at2"/>
<dbReference type="AlphaFoldDB" id="A0A136Q630"/>
<gene>
    <name evidence="1" type="ORF">HMPREF3293_01092</name>
</gene>
<comment type="caution">
    <text evidence="1">The sequence shown here is derived from an EMBL/GenBank/DDBJ whole genome shotgun (WGS) entry which is preliminary data.</text>
</comment>
<dbReference type="Proteomes" id="UP000070366">
    <property type="component" value="Unassembled WGS sequence"/>
</dbReference>
<reference evidence="1 2" key="1">
    <citation type="submission" date="2016-02" db="EMBL/GenBank/DDBJ databases">
        <authorList>
            <person name="Wen L."/>
            <person name="He K."/>
            <person name="Yang H."/>
        </authorList>
    </citation>
    <scope>NUCLEOTIDE SEQUENCE [LARGE SCALE GENOMIC DNA]</scope>
    <source>
        <strain evidence="1 2">DSM 22607</strain>
    </source>
</reference>
<proteinExistence type="predicted"/>
<keyword evidence="2" id="KW-1185">Reference proteome</keyword>
<dbReference type="EMBL" id="LSZW01000049">
    <property type="protein sequence ID" value="KXK66064.1"/>
    <property type="molecule type" value="Genomic_DNA"/>
</dbReference>
<evidence type="ECO:0008006" key="3">
    <source>
        <dbReference type="Google" id="ProtNLM"/>
    </source>
</evidence>
<dbReference type="STRING" id="626937.HMPREF3293_01092"/>